<dbReference type="InterPro" id="IPR029052">
    <property type="entry name" value="Metallo-depent_PP-like"/>
</dbReference>
<evidence type="ECO:0000313" key="3">
    <source>
        <dbReference type="Proteomes" id="UP001595848"/>
    </source>
</evidence>
<dbReference type="Gene3D" id="3.60.21.10">
    <property type="match status" value="1"/>
</dbReference>
<evidence type="ECO:0000313" key="2">
    <source>
        <dbReference type="EMBL" id="MFC4202516.1"/>
    </source>
</evidence>
<dbReference type="RefSeq" id="WP_246600797.1">
    <property type="nucleotide sequence ID" value="NZ_JAHTBN010000009.1"/>
</dbReference>
<evidence type="ECO:0000259" key="1">
    <source>
        <dbReference type="Pfam" id="PF00149"/>
    </source>
</evidence>
<dbReference type="PANTHER" id="PTHR37844:SF2">
    <property type="entry name" value="SER_THR PROTEIN PHOSPHATASE SUPERFAMILY (AFU_ORTHOLOGUE AFUA_1G14840)"/>
    <property type="match status" value="1"/>
</dbReference>
<proteinExistence type="predicted"/>
<feature type="domain" description="Calcineurin-like phosphoesterase" evidence="1">
    <location>
        <begin position="11"/>
        <end position="221"/>
    </location>
</feature>
<reference evidence="3" key="1">
    <citation type="journal article" date="2019" name="Int. J. Syst. Evol. Microbiol.">
        <title>The Global Catalogue of Microorganisms (GCM) 10K type strain sequencing project: providing services to taxonomists for standard genome sequencing and annotation.</title>
        <authorList>
            <consortium name="The Broad Institute Genomics Platform"/>
            <consortium name="The Broad Institute Genome Sequencing Center for Infectious Disease"/>
            <person name="Wu L."/>
            <person name="Ma J."/>
        </authorList>
    </citation>
    <scope>NUCLEOTIDE SEQUENCE [LARGE SCALE GENOMIC DNA]</scope>
    <source>
        <strain evidence="3">LMG 24813</strain>
    </source>
</reference>
<dbReference type="PANTHER" id="PTHR37844">
    <property type="entry name" value="SER/THR PROTEIN PHOSPHATASE SUPERFAMILY (AFU_ORTHOLOGUE AFUA_1G14840)"/>
    <property type="match status" value="1"/>
</dbReference>
<name>A0ABV8P323_9BURK</name>
<dbReference type="InterPro" id="IPR004843">
    <property type="entry name" value="Calcineurin-like_PHP"/>
</dbReference>
<dbReference type="SUPFAM" id="SSF56300">
    <property type="entry name" value="Metallo-dependent phosphatases"/>
    <property type="match status" value="1"/>
</dbReference>
<comment type="caution">
    <text evidence="2">The sequence shown here is derived from an EMBL/GenBank/DDBJ whole genome shotgun (WGS) entry which is preliminary data.</text>
</comment>
<dbReference type="Proteomes" id="UP001595848">
    <property type="component" value="Unassembled WGS sequence"/>
</dbReference>
<accession>A0ABV8P323</accession>
<keyword evidence="3" id="KW-1185">Reference proteome</keyword>
<protein>
    <submittedName>
        <fullName evidence="2">Metallophosphoesterase</fullName>
    </submittedName>
</protein>
<dbReference type="EMBL" id="JBHSBV010000005">
    <property type="protein sequence ID" value="MFC4202516.1"/>
    <property type="molecule type" value="Genomic_DNA"/>
</dbReference>
<sequence>MHRPAPLRLHILSDLHLSVYGFTLPRTDADVVVLAGDIARPQQAVQWASGLDKPVVYVAGNHEFYGGSIRGTLRELKALCRGTSIHVLDDESLELDGVRFLGATLWTDFMLYGAQVREQAHREAQAMLRDFSRIHWDDDAGRLFAPGDAEALFRQSRDWLAQRLDETGGLPTVVVTHHAPAPGSVHPRYAQSPLNTCFVSDLSSLMDRDRVALWIHGHTHDSFDYRVSGTRVVCNPRGYARDGVNENPRFDPGLVIDIERNVAA</sequence>
<dbReference type="Pfam" id="PF00149">
    <property type="entry name" value="Metallophos"/>
    <property type="match status" value="1"/>
</dbReference>
<gene>
    <name evidence="2" type="ORF">ACFOY1_16295</name>
</gene>
<organism evidence="2 3">
    <name type="scientific">Candidimonas humi</name>
    <dbReference type="NCBI Taxonomy" id="683355"/>
    <lineage>
        <taxon>Bacteria</taxon>
        <taxon>Pseudomonadati</taxon>
        <taxon>Pseudomonadota</taxon>
        <taxon>Betaproteobacteria</taxon>
        <taxon>Burkholderiales</taxon>
        <taxon>Alcaligenaceae</taxon>
        <taxon>Candidimonas</taxon>
    </lineage>
</organism>